<dbReference type="EMBL" id="MRDB01000126">
    <property type="protein sequence ID" value="RKL22036.1"/>
    <property type="molecule type" value="Genomic_DNA"/>
</dbReference>
<feature type="domain" description="Actin-like protein N-terminal" evidence="1">
    <location>
        <begin position="59"/>
        <end position="207"/>
    </location>
</feature>
<organism evidence="3 4">
    <name type="scientific">Gibberella intermedia</name>
    <name type="common">Bulb rot disease fungus</name>
    <name type="synonym">Fusarium proliferatum</name>
    <dbReference type="NCBI Taxonomy" id="948311"/>
    <lineage>
        <taxon>Eukaryota</taxon>
        <taxon>Fungi</taxon>
        <taxon>Dikarya</taxon>
        <taxon>Ascomycota</taxon>
        <taxon>Pezizomycotina</taxon>
        <taxon>Sordariomycetes</taxon>
        <taxon>Hypocreomycetidae</taxon>
        <taxon>Hypocreales</taxon>
        <taxon>Nectriaceae</taxon>
        <taxon>Fusarium</taxon>
        <taxon>Fusarium fujikuroi species complex</taxon>
    </lineage>
</organism>
<dbReference type="Proteomes" id="UP000283569">
    <property type="component" value="Unassembled WGS sequence"/>
</dbReference>
<proteinExistence type="predicted"/>
<dbReference type="InterPro" id="IPR049067">
    <property type="entry name" value="MreB-like_C"/>
</dbReference>
<gene>
    <name evidence="3" type="ORF">BFJ72_g14763</name>
</gene>
<dbReference type="InterPro" id="IPR022389">
    <property type="entry name" value="PRTRC_protein-D"/>
</dbReference>
<evidence type="ECO:0000259" key="1">
    <source>
        <dbReference type="Pfam" id="PF17989"/>
    </source>
</evidence>
<evidence type="ECO:0000313" key="3">
    <source>
        <dbReference type="EMBL" id="RKL22036.1"/>
    </source>
</evidence>
<name>A0A420RYC0_GIBIN</name>
<dbReference type="InterPro" id="IPR040607">
    <property type="entry name" value="ALP_N"/>
</dbReference>
<dbReference type="Pfam" id="PF17989">
    <property type="entry name" value="ALP_N"/>
    <property type="match status" value="1"/>
</dbReference>
<dbReference type="InterPro" id="IPR043129">
    <property type="entry name" value="ATPase_NBD"/>
</dbReference>
<evidence type="ECO:0000313" key="4">
    <source>
        <dbReference type="Proteomes" id="UP000283569"/>
    </source>
</evidence>
<dbReference type="AlphaFoldDB" id="A0A420RYC0"/>
<dbReference type="SUPFAM" id="SSF53067">
    <property type="entry name" value="Actin-like ATPase domain"/>
    <property type="match status" value="2"/>
</dbReference>
<dbReference type="NCBIfam" id="TIGR03739">
    <property type="entry name" value="PRTRC_D"/>
    <property type="match status" value="1"/>
</dbReference>
<reference evidence="3 4" key="1">
    <citation type="journal article" date="2018" name="Sci. Rep.">
        <title>Characterisation of pathogen-specific regions and novel effector candidates in Fusarium oxysporum f. sp. cepae.</title>
        <authorList>
            <person name="Armitage A.D."/>
            <person name="Taylor A."/>
            <person name="Sobczyk M.K."/>
            <person name="Baxter L."/>
            <person name="Greenfield B.P."/>
            <person name="Bates H.J."/>
            <person name="Wilson F."/>
            <person name="Jackson A.C."/>
            <person name="Ott S."/>
            <person name="Harrison R.J."/>
            <person name="Clarkson J.P."/>
        </authorList>
    </citation>
    <scope>NUCLEOTIDE SEQUENCE [LARGE SCALE GENOMIC DNA]</scope>
    <source>
        <strain evidence="3 4">Fp_A8</strain>
    </source>
</reference>
<accession>A0A420RYC0</accession>
<feature type="domain" description="Actin homologue MreB-like C-terminal" evidence="2">
    <location>
        <begin position="229"/>
        <end position="347"/>
    </location>
</feature>
<sequence>MRSARPVWDGAGRTETVVGVESRPNGIMGCPGAVRVGAVDGRPFRNTVQENHMNPVVRAVDVGFGHTKFVTGVAGTEIRCTSFPSLCYPAARDSSKAAAIESRATMCIPIGGLFYEVGPDVVLAGDAFRPSQMHDRYTETPEYLALLRGALRMMKVSEIHLLVVGLPVALLAARKAKLERAMTGTHDVGGGRRVVVHKTMAVAQPQGALVYFASVAGKMDRIAGENSLVLDPGYRTFDWVVARGVRFVQKRSHSVPRGVADVLQALASEITLDIGVQYRDLDAVDAALRAGRAPTIYQRPYDLQRMRPMVEKITGQAISSMLHWIGDATGFHNIVMAGGGVHLFKGAVRAAFPRQRVLVLRDGMFANVRGFQIAGMNYLAGRSGADAGGVR</sequence>
<protein>
    <submittedName>
        <fullName evidence="3">Uncharacterized protein</fullName>
    </submittedName>
</protein>
<dbReference type="Pfam" id="PF21522">
    <property type="entry name" value="MreB-like_C"/>
    <property type="match status" value="1"/>
</dbReference>
<comment type="caution">
    <text evidence="3">The sequence shown here is derived from an EMBL/GenBank/DDBJ whole genome shotgun (WGS) entry which is preliminary data.</text>
</comment>
<dbReference type="Gene3D" id="3.30.420.40">
    <property type="match status" value="2"/>
</dbReference>
<evidence type="ECO:0000259" key="2">
    <source>
        <dbReference type="Pfam" id="PF21522"/>
    </source>
</evidence>